<accession>I0I720</accession>
<dbReference type="EMBL" id="AP012337">
    <property type="protein sequence ID" value="BAM01058.1"/>
    <property type="molecule type" value="Genomic_DNA"/>
</dbReference>
<dbReference type="Proteomes" id="UP000007880">
    <property type="component" value="Chromosome"/>
</dbReference>
<dbReference type="STRING" id="926550.CLDAP_30180"/>
<dbReference type="AlphaFoldDB" id="I0I720"/>
<sequence length="91" mass="9536">MTADGRVLRQVTHGERELGTFTAAGVVRSHGLFQGGELGWVDADGVVNRGGLILGEEEVGRVEGPMQAAAAAALLLLFLPEEAEQGRTHNA</sequence>
<dbReference type="KEGG" id="cap:CLDAP_30180"/>
<gene>
    <name evidence="1" type="ordered locus">CLDAP_30180</name>
</gene>
<dbReference type="HOGENOM" id="CLU_2421398_0_0_0"/>
<proteinExistence type="predicted"/>
<reference evidence="1 2" key="1">
    <citation type="submission" date="2012-02" db="EMBL/GenBank/DDBJ databases">
        <title>Complete genome sequence of Caldilinea aerophila DSM 14535 (= NBRC 102666).</title>
        <authorList>
            <person name="Oguchi A."/>
            <person name="Hosoyama A."/>
            <person name="Sekine M."/>
            <person name="Fukai R."/>
            <person name="Kato Y."/>
            <person name="Nakamura S."/>
            <person name="Hanada S."/>
            <person name="Yamazaki S."/>
            <person name="Fujita N."/>
        </authorList>
    </citation>
    <scope>NUCLEOTIDE SEQUENCE [LARGE SCALE GENOMIC DNA]</scope>
    <source>
        <strain evidence="2">DSM 14535 / JCM 11387 / NBRC 104270 / STL-6-O1</strain>
    </source>
</reference>
<organism evidence="1 2">
    <name type="scientific">Caldilinea aerophila (strain DSM 14535 / JCM 11387 / NBRC 104270 / STL-6-O1)</name>
    <dbReference type="NCBI Taxonomy" id="926550"/>
    <lineage>
        <taxon>Bacteria</taxon>
        <taxon>Bacillati</taxon>
        <taxon>Chloroflexota</taxon>
        <taxon>Caldilineae</taxon>
        <taxon>Caldilineales</taxon>
        <taxon>Caldilineaceae</taxon>
        <taxon>Caldilinea</taxon>
    </lineage>
</organism>
<evidence type="ECO:0000313" key="1">
    <source>
        <dbReference type="EMBL" id="BAM01058.1"/>
    </source>
</evidence>
<keyword evidence="2" id="KW-1185">Reference proteome</keyword>
<protein>
    <submittedName>
        <fullName evidence="1">Uncharacterized protein</fullName>
    </submittedName>
</protein>
<evidence type="ECO:0000313" key="2">
    <source>
        <dbReference type="Proteomes" id="UP000007880"/>
    </source>
</evidence>
<name>I0I720_CALAS</name>